<name>A0A7C5VM56_9BACT</name>
<dbReference type="Pfam" id="PF03781">
    <property type="entry name" value="FGE-sulfatase"/>
    <property type="match status" value="1"/>
</dbReference>
<dbReference type="SMART" id="SM00228">
    <property type="entry name" value="PDZ"/>
    <property type="match status" value="1"/>
</dbReference>
<evidence type="ECO:0000259" key="2">
    <source>
        <dbReference type="PROSITE" id="PS50106"/>
    </source>
</evidence>
<proteinExistence type="predicted"/>
<organism evidence="3">
    <name type="scientific">Fervidobacterium thailandense</name>
    <dbReference type="NCBI Taxonomy" id="1008305"/>
    <lineage>
        <taxon>Bacteria</taxon>
        <taxon>Thermotogati</taxon>
        <taxon>Thermotogota</taxon>
        <taxon>Thermotogae</taxon>
        <taxon>Thermotogales</taxon>
        <taxon>Fervidobacteriaceae</taxon>
        <taxon>Fervidobacterium</taxon>
    </lineage>
</organism>
<evidence type="ECO:0000256" key="1">
    <source>
        <dbReference type="SAM" id="Phobius"/>
    </source>
</evidence>
<dbReference type="InterPro" id="IPR051043">
    <property type="entry name" value="Sulfatase_Mod_Factor_Kinase"/>
</dbReference>
<dbReference type="CDD" id="cd06779">
    <property type="entry name" value="cpPDZ_Deg_HtrA-like"/>
    <property type="match status" value="1"/>
</dbReference>
<dbReference type="PROSITE" id="PS50106">
    <property type="entry name" value="PDZ"/>
    <property type="match status" value="1"/>
</dbReference>
<dbReference type="Pfam" id="PF13180">
    <property type="entry name" value="PDZ_2"/>
    <property type="match status" value="1"/>
</dbReference>
<dbReference type="GO" id="GO:0120147">
    <property type="term" value="F:formylglycine-generating oxidase activity"/>
    <property type="evidence" value="ECO:0007669"/>
    <property type="project" value="TreeGrafter"/>
</dbReference>
<dbReference type="InterPro" id="IPR036034">
    <property type="entry name" value="PDZ_sf"/>
</dbReference>
<dbReference type="InterPro" id="IPR005532">
    <property type="entry name" value="SUMF_dom"/>
</dbReference>
<dbReference type="Gene3D" id="3.90.1580.10">
    <property type="entry name" value="paralog of FGE (formylglycine-generating enzyme)"/>
    <property type="match status" value="1"/>
</dbReference>
<dbReference type="PANTHER" id="PTHR23150">
    <property type="entry name" value="SULFATASE MODIFYING FACTOR 1, 2"/>
    <property type="match status" value="1"/>
</dbReference>
<keyword evidence="1" id="KW-0812">Transmembrane</keyword>
<dbReference type="SUPFAM" id="SSF50156">
    <property type="entry name" value="PDZ domain-like"/>
    <property type="match status" value="1"/>
</dbReference>
<dbReference type="AlphaFoldDB" id="A0A7C5VM56"/>
<dbReference type="InterPro" id="IPR016187">
    <property type="entry name" value="CTDL_fold"/>
</dbReference>
<keyword evidence="1" id="KW-0472">Membrane</keyword>
<comment type="caution">
    <text evidence="3">The sequence shown here is derived from an EMBL/GenBank/DDBJ whole genome shotgun (WGS) entry which is preliminary data.</text>
</comment>
<gene>
    <name evidence="3" type="ORF">ENT77_04220</name>
</gene>
<dbReference type="PANTHER" id="PTHR23150:SF19">
    <property type="entry name" value="FORMYLGLYCINE-GENERATING ENZYME"/>
    <property type="match status" value="1"/>
</dbReference>
<reference evidence="3" key="1">
    <citation type="journal article" date="2020" name="mSystems">
        <title>Genome- and Community-Level Interaction Insights into Carbon Utilization and Element Cycling Functions of Hydrothermarchaeota in Hydrothermal Sediment.</title>
        <authorList>
            <person name="Zhou Z."/>
            <person name="Liu Y."/>
            <person name="Xu W."/>
            <person name="Pan J."/>
            <person name="Luo Z.H."/>
            <person name="Li M."/>
        </authorList>
    </citation>
    <scope>NUCLEOTIDE SEQUENCE [LARGE SCALE GENOMIC DNA]</scope>
    <source>
        <strain evidence="3">SpSt-609</strain>
    </source>
</reference>
<feature type="transmembrane region" description="Helical" evidence="1">
    <location>
        <begin position="20"/>
        <end position="44"/>
    </location>
</feature>
<accession>A0A7C5VM56</accession>
<dbReference type="EMBL" id="DSZY01000020">
    <property type="protein sequence ID" value="HGU40386.1"/>
    <property type="molecule type" value="Genomic_DNA"/>
</dbReference>
<keyword evidence="1" id="KW-1133">Transmembrane helix</keyword>
<dbReference type="SUPFAM" id="SSF56436">
    <property type="entry name" value="C-type lectin-like"/>
    <property type="match status" value="1"/>
</dbReference>
<dbReference type="Gene3D" id="2.30.42.10">
    <property type="match status" value="1"/>
</dbReference>
<evidence type="ECO:0000313" key="3">
    <source>
        <dbReference type="EMBL" id="HGU40386.1"/>
    </source>
</evidence>
<sequence length="660" mass="74145">MSYTFQYWNDLSSTTNSLRLRIISLFFVLLTLINTLSFSAVIVYRTGQTLKGNPIAFEDEFLAVDSSLGRVYISRNDISHIIFDENITSVENPSELNLGGRKIDGYVLEMRSGTIRFRTWFGQVIVRDLKNVLYVGFMEKSLHQLSRQGPINIEISVGNRFVVNLVSGEMYSGTSLRIVEGYLVLTDQNKNEFYFQSSTIEDVYIPSEHARGYDLVITKTGKKLYGNVSSLGNQTYQITGIWGTEIIPIAQVAFTTYKNKVAELRTDSVLNLLQQLEYDKDGIATTGTTTPLTVEGKTVQTIKIYDKEIIDPRTGIIFVFVPGGTFKMGADKVWENVEEDELPSREVYVSGFYISKYPITVKQYLDFLRAAQLPAGTSVSNGRFILSVSLDFLGQKINVSYTAQKGSLNFPITGVNWRSANLFCNWAGYQLPTEAQWEKAARGKDGRRYPWGNTEVRGHNDGRQDYNVNEFENTDVSPYGVVNAYGFPIEFCRDYYDKEAYRKLPSDNPVNTSGTLIVGRVGALSGRITDRIPISPNDERQDFTFRVVIPADKLNEVFQTPLKNKPIGATLFTVNDVIKREYKLKSDGLFVAYVEKGSPADKAGLKAGDVITAADGKMVKNLDDFSQILSSKRILDTIKITIDRAGNRVTLTLKLGEWSF</sequence>
<protein>
    <submittedName>
        <fullName evidence="3">PDZ domain-containing protein</fullName>
    </submittedName>
</protein>
<dbReference type="InterPro" id="IPR001478">
    <property type="entry name" value="PDZ"/>
</dbReference>
<dbReference type="InterPro" id="IPR042095">
    <property type="entry name" value="SUMF_sf"/>
</dbReference>
<feature type="domain" description="PDZ" evidence="2">
    <location>
        <begin position="546"/>
        <end position="646"/>
    </location>
</feature>